<dbReference type="AlphaFoldDB" id="A0A399SVR0"/>
<gene>
    <name evidence="2" type="ORF">D1614_17595</name>
</gene>
<comment type="caution">
    <text evidence="2">The sequence shown here is derived from an EMBL/GenBank/DDBJ whole genome shotgun (WGS) entry which is preliminary data.</text>
</comment>
<dbReference type="EMBL" id="QWGR01000012">
    <property type="protein sequence ID" value="RIJ46742.1"/>
    <property type="molecule type" value="Genomic_DNA"/>
</dbReference>
<name>A0A399SVR0_9BACT</name>
<evidence type="ECO:0008006" key="4">
    <source>
        <dbReference type="Google" id="ProtNLM"/>
    </source>
</evidence>
<dbReference type="InterPro" id="IPR043749">
    <property type="entry name" value="DUF5694"/>
</dbReference>
<dbReference type="PROSITE" id="PS51257">
    <property type="entry name" value="PROKAR_LIPOPROTEIN"/>
    <property type="match status" value="1"/>
</dbReference>
<evidence type="ECO:0000313" key="2">
    <source>
        <dbReference type="EMBL" id="RIJ46742.1"/>
    </source>
</evidence>
<feature type="signal peptide" evidence="1">
    <location>
        <begin position="1"/>
        <end position="19"/>
    </location>
</feature>
<keyword evidence="3" id="KW-1185">Reference proteome</keyword>
<protein>
    <recommendedName>
        <fullName evidence="4">TraB/GumN family protein</fullName>
    </recommendedName>
</protein>
<reference evidence="2 3" key="1">
    <citation type="submission" date="2018-08" db="EMBL/GenBank/DDBJ databases">
        <title>Pallidiluteibacterium maritimus gen. nov., sp. nov., isolated from coastal sediment.</title>
        <authorList>
            <person name="Zhou L.Y."/>
        </authorList>
    </citation>
    <scope>NUCLEOTIDE SEQUENCE [LARGE SCALE GENOMIC DNA]</scope>
    <source>
        <strain evidence="2 3">XSD2</strain>
    </source>
</reference>
<keyword evidence="1" id="KW-0732">Signal</keyword>
<dbReference type="Proteomes" id="UP000265926">
    <property type="component" value="Unassembled WGS sequence"/>
</dbReference>
<sequence>MKQILFLLFLLFSACSVQTKETQPGKEETVETKCDKIKVLNMGIFHFGYTSDAHKTEFDEESKEAQKEVREISEMIAKFRPTIICVEKLPEKNDELNAAYRAFLENPSELSTKDGEISMIAFDVARLSKVEKLYGIDHHMGYNYSLGDFIENSPDYTNSIDPETYLQLTNDPFKDYPEMAEREKNYDKLSLLEKLKLINEPLYLDYSINTNADKLLYVGIDDGFEGADNAALFYQRNMRIYSNLNRIPMTKEDRVFILMGAAHTAFLREFIKRSPKFEMANTLDYLK</sequence>
<evidence type="ECO:0000256" key="1">
    <source>
        <dbReference type="SAM" id="SignalP"/>
    </source>
</evidence>
<proteinExistence type="predicted"/>
<evidence type="ECO:0000313" key="3">
    <source>
        <dbReference type="Proteomes" id="UP000265926"/>
    </source>
</evidence>
<dbReference type="Pfam" id="PF18950">
    <property type="entry name" value="DUF5694"/>
    <property type="match status" value="1"/>
</dbReference>
<feature type="chain" id="PRO_5017259994" description="TraB/GumN family protein" evidence="1">
    <location>
        <begin position="20"/>
        <end position="287"/>
    </location>
</feature>
<organism evidence="2 3">
    <name type="scientific">Maribellus luteus</name>
    <dbReference type="NCBI Taxonomy" id="2305463"/>
    <lineage>
        <taxon>Bacteria</taxon>
        <taxon>Pseudomonadati</taxon>
        <taxon>Bacteroidota</taxon>
        <taxon>Bacteroidia</taxon>
        <taxon>Marinilabiliales</taxon>
        <taxon>Prolixibacteraceae</taxon>
        <taxon>Maribellus</taxon>
    </lineage>
</organism>
<accession>A0A399SVR0</accession>